<comment type="caution">
    <text evidence="2">The sequence shown here is derived from an EMBL/GenBank/DDBJ whole genome shotgun (WGS) entry which is preliminary data.</text>
</comment>
<dbReference type="Proteomes" id="UP000230557">
    <property type="component" value="Unassembled WGS sequence"/>
</dbReference>
<feature type="transmembrane region" description="Helical" evidence="1">
    <location>
        <begin position="186"/>
        <end position="209"/>
    </location>
</feature>
<feature type="transmembrane region" description="Helical" evidence="1">
    <location>
        <begin position="130"/>
        <end position="148"/>
    </location>
</feature>
<keyword evidence="1" id="KW-0812">Transmembrane</keyword>
<dbReference type="Pfam" id="PF04087">
    <property type="entry name" value="DUF389"/>
    <property type="match status" value="1"/>
</dbReference>
<dbReference type="AlphaFoldDB" id="A0A2H0VE97"/>
<feature type="transmembrane region" description="Helical" evidence="1">
    <location>
        <begin position="37"/>
        <end position="54"/>
    </location>
</feature>
<dbReference type="PANTHER" id="PTHR20992:SF9">
    <property type="entry name" value="AT15442P-RELATED"/>
    <property type="match status" value="1"/>
</dbReference>
<evidence type="ECO:0000313" key="3">
    <source>
        <dbReference type="Proteomes" id="UP000230557"/>
    </source>
</evidence>
<accession>A0A2H0VE97</accession>
<feature type="transmembrane region" description="Helical" evidence="1">
    <location>
        <begin position="60"/>
        <end position="82"/>
    </location>
</feature>
<dbReference type="InterPro" id="IPR005240">
    <property type="entry name" value="DUF389"/>
</dbReference>
<dbReference type="NCBIfam" id="TIGR00341">
    <property type="entry name" value="TIGR00341 family protein"/>
    <property type="match status" value="1"/>
</dbReference>
<protein>
    <submittedName>
        <fullName evidence="2">TIGR00341 family protein</fullName>
    </submittedName>
</protein>
<keyword evidence="1" id="KW-0472">Membrane</keyword>
<gene>
    <name evidence="2" type="ORF">COT91_01325</name>
</gene>
<evidence type="ECO:0000313" key="2">
    <source>
        <dbReference type="EMBL" id="PIR97428.1"/>
    </source>
</evidence>
<organism evidence="2 3">
    <name type="scientific">Candidatus Doudnabacteria bacterium CG10_big_fil_rev_8_21_14_0_10_41_10</name>
    <dbReference type="NCBI Taxonomy" id="1974551"/>
    <lineage>
        <taxon>Bacteria</taxon>
        <taxon>Candidatus Doudnaibacteriota</taxon>
    </lineage>
</organism>
<dbReference type="EMBL" id="PFAJ01000017">
    <property type="protein sequence ID" value="PIR97428.1"/>
    <property type="molecule type" value="Genomic_DNA"/>
</dbReference>
<name>A0A2H0VE97_9BACT</name>
<sequence>MANNEQEKKQQILKVTKTDQRKTVDELFAKSKPSSSYYTFLILATVIVAAGLLLENAFIVIGGMLVAPVLTPIFVTALGFAVGQGGPIKNASSLLIKSFFIVVLGSFILALIFGIREIGHAFENTTRTAMLYFLVAVAAGMAATFAWVKKENAEVLPGVAIAVSLVPPLSLVGIRLAAFDISLARYYFVIFLFNLFGMLVGSLIAFTLLKFYKSEKDVKREVKELEDETEKKKEENLKKKIVEIK</sequence>
<keyword evidence="1" id="KW-1133">Transmembrane helix</keyword>
<feature type="transmembrane region" description="Helical" evidence="1">
    <location>
        <begin position="155"/>
        <end position="174"/>
    </location>
</feature>
<proteinExistence type="predicted"/>
<feature type="transmembrane region" description="Helical" evidence="1">
    <location>
        <begin position="94"/>
        <end position="115"/>
    </location>
</feature>
<reference evidence="3" key="1">
    <citation type="submission" date="2017-09" db="EMBL/GenBank/DDBJ databases">
        <title>Depth-based differentiation of microbial function through sediment-hosted aquifers and enrichment of novel symbionts in the deep terrestrial subsurface.</title>
        <authorList>
            <person name="Probst A.J."/>
            <person name="Ladd B."/>
            <person name="Jarett J.K."/>
            <person name="Geller-Mcgrath D.E."/>
            <person name="Sieber C.M.K."/>
            <person name="Emerson J.B."/>
            <person name="Anantharaman K."/>
            <person name="Thomas B.C."/>
            <person name="Malmstrom R."/>
            <person name="Stieglmeier M."/>
            <person name="Klingl A."/>
            <person name="Woyke T."/>
            <person name="Ryan C.M."/>
            <person name="Banfield J.F."/>
        </authorList>
    </citation>
    <scope>NUCLEOTIDE SEQUENCE [LARGE SCALE GENOMIC DNA]</scope>
</reference>
<dbReference type="PANTHER" id="PTHR20992">
    <property type="entry name" value="AT15442P-RELATED"/>
    <property type="match status" value="1"/>
</dbReference>
<evidence type="ECO:0000256" key="1">
    <source>
        <dbReference type="SAM" id="Phobius"/>
    </source>
</evidence>